<keyword evidence="2" id="KW-1185">Reference proteome</keyword>
<evidence type="ECO:0000313" key="1">
    <source>
        <dbReference type="EMBL" id="MDT9001847.1"/>
    </source>
</evidence>
<dbReference type="Pfam" id="PF13671">
    <property type="entry name" value="AAA_33"/>
    <property type="match status" value="1"/>
</dbReference>
<proteinExistence type="predicted"/>
<keyword evidence="1" id="KW-0067">ATP-binding</keyword>
<protein>
    <submittedName>
        <fullName evidence="1">ATP-binding protein</fullName>
    </submittedName>
</protein>
<reference evidence="1" key="1">
    <citation type="submission" date="2023-09" db="EMBL/GenBank/DDBJ databases">
        <title>Paucibacter sp. APW11 Genome sequencing and assembly.</title>
        <authorList>
            <person name="Kim I."/>
        </authorList>
    </citation>
    <scope>NUCLEOTIDE SEQUENCE</scope>
    <source>
        <strain evidence="1">APW11</strain>
    </source>
</reference>
<sequence>MPTVHLIEGPVGAGKSTYALRLARELGTVPLALDAWFARLYSPDRPSGDFIPWYVERKARLLEMLWQHSQQWLAAGHDVVLELGLIQRQPRHAFCRQVLDSGHALQLHVLDAPRELRRARVQQRNTEQGETFAMLVPEPIFELASDLWEAPDEDEAAEWPVRHIDSSA</sequence>
<comment type="caution">
    <text evidence="1">The sequence shown here is derived from an EMBL/GenBank/DDBJ whole genome shotgun (WGS) entry which is preliminary data.</text>
</comment>
<name>A0ABU3PGY6_9BURK</name>
<dbReference type="GO" id="GO:0005524">
    <property type="term" value="F:ATP binding"/>
    <property type="evidence" value="ECO:0007669"/>
    <property type="project" value="UniProtKB-KW"/>
</dbReference>
<dbReference type="Gene3D" id="3.40.50.300">
    <property type="entry name" value="P-loop containing nucleotide triphosphate hydrolases"/>
    <property type="match status" value="1"/>
</dbReference>
<keyword evidence="1" id="KW-0547">Nucleotide-binding</keyword>
<gene>
    <name evidence="1" type="ORF">RQP53_21400</name>
</gene>
<accession>A0ABU3PGY6</accession>
<organism evidence="1 2">
    <name type="scientific">Roseateles aquae</name>
    <dbReference type="NCBI Taxonomy" id="3077235"/>
    <lineage>
        <taxon>Bacteria</taxon>
        <taxon>Pseudomonadati</taxon>
        <taxon>Pseudomonadota</taxon>
        <taxon>Betaproteobacteria</taxon>
        <taxon>Burkholderiales</taxon>
        <taxon>Sphaerotilaceae</taxon>
        <taxon>Roseateles</taxon>
    </lineage>
</organism>
<dbReference type="SUPFAM" id="SSF52540">
    <property type="entry name" value="P-loop containing nucleoside triphosphate hydrolases"/>
    <property type="match status" value="1"/>
</dbReference>
<dbReference type="RefSeq" id="WP_315652730.1">
    <property type="nucleotide sequence ID" value="NZ_JAVXZY010000011.1"/>
</dbReference>
<dbReference type="Proteomes" id="UP001246372">
    <property type="component" value="Unassembled WGS sequence"/>
</dbReference>
<evidence type="ECO:0000313" key="2">
    <source>
        <dbReference type="Proteomes" id="UP001246372"/>
    </source>
</evidence>
<dbReference type="InterPro" id="IPR027417">
    <property type="entry name" value="P-loop_NTPase"/>
</dbReference>
<dbReference type="EMBL" id="JAVXZY010000011">
    <property type="protein sequence ID" value="MDT9001847.1"/>
    <property type="molecule type" value="Genomic_DNA"/>
</dbReference>